<gene>
    <name evidence="2" type="ORF">B0T46_24580</name>
</gene>
<keyword evidence="1" id="KW-0812">Transmembrane</keyword>
<keyword evidence="1" id="KW-0472">Membrane</keyword>
<sequence>MPDSRRPGLRAVGAGAVAVALAVLIVLLGVLHPPRRDGVFTDRLGPHNGELVADYLARAAESLIGADTSEHWALVSFTEYLPASALPHYRREMRIGQVLYQPPVPRVSTPLVAVPVPDSDTALLRSSADAAGQLWDRLQHSSGTSTGERSRRVLELSAERLRADCACVTGLVVRATPSELRDLAERPEVRAVQALPADAVAGRFAVVPLRPDTTDTVTPVPDDGPVPGR</sequence>
<evidence type="ECO:0000256" key="1">
    <source>
        <dbReference type="SAM" id="Phobius"/>
    </source>
</evidence>
<dbReference type="EMBL" id="MUMY01000030">
    <property type="protein sequence ID" value="ONM46166.1"/>
    <property type="molecule type" value="Genomic_DNA"/>
</dbReference>
<evidence type="ECO:0000313" key="3">
    <source>
        <dbReference type="Proteomes" id="UP000188836"/>
    </source>
</evidence>
<dbReference type="RefSeq" id="WP_077121554.1">
    <property type="nucleotide sequence ID" value="NZ_LOKT01000025.1"/>
</dbReference>
<proteinExistence type="predicted"/>
<feature type="transmembrane region" description="Helical" evidence="1">
    <location>
        <begin position="12"/>
        <end position="31"/>
    </location>
</feature>
<keyword evidence="3" id="KW-1185">Reference proteome</keyword>
<evidence type="ECO:0000313" key="2">
    <source>
        <dbReference type="EMBL" id="ONM46166.1"/>
    </source>
</evidence>
<dbReference type="OrthoDB" id="4775484at2"/>
<reference evidence="2 3" key="1">
    <citation type="journal article" date="2016" name="Antonie Van Leeuwenhoek">
        <title>Nocardia donostiensis sp. nov., isolated from human respiratory specimens.</title>
        <authorList>
            <person name="Ercibengoa M."/>
            <person name="Bell M."/>
            <person name="Marimon J.M."/>
            <person name="Humrighouse B."/>
            <person name="Klenk H.P."/>
            <person name="Potter G."/>
            <person name="Perez-Trallero E."/>
        </authorList>
    </citation>
    <scope>NUCLEOTIDE SEQUENCE [LARGE SCALE GENOMIC DNA]</scope>
    <source>
        <strain evidence="2 3">X1655</strain>
    </source>
</reference>
<dbReference type="STRING" id="1538463.B0T36_24885"/>
<protein>
    <submittedName>
        <fullName evidence="2">Uncharacterized protein</fullName>
    </submittedName>
</protein>
<dbReference type="AlphaFoldDB" id="A0A1V2T9I5"/>
<accession>A0A1V2T9I5</accession>
<name>A0A1V2T9I5_9NOCA</name>
<dbReference type="Proteomes" id="UP000188836">
    <property type="component" value="Unassembled WGS sequence"/>
</dbReference>
<keyword evidence="1" id="KW-1133">Transmembrane helix</keyword>
<comment type="caution">
    <text evidence="2">The sequence shown here is derived from an EMBL/GenBank/DDBJ whole genome shotgun (WGS) entry which is preliminary data.</text>
</comment>
<organism evidence="2 3">
    <name type="scientific">Nocardia donostiensis</name>
    <dbReference type="NCBI Taxonomy" id="1538463"/>
    <lineage>
        <taxon>Bacteria</taxon>
        <taxon>Bacillati</taxon>
        <taxon>Actinomycetota</taxon>
        <taxon>Actinomycetes</taxon>
        <taxon>Mycobacteriales</taxon>
        <taxon>Nocardiaceae</taxon>
        <taxon>Nocardia</taxon>
    </lineage>
</organism>